<feature type="transmembrane region" description="Helical" evidence="6">
    <location>
        <begin position="89"/>
        <end position="109"/>
    </location>
</feature>
<keyword evidence="2 6" id="KW-0813">Transport</keyword>
<comment type="subcellular location">
    <subcellularLocation>
        <location evidence="6">Cell membrane</location>
        <topology evidence="6">Multi-pass membrane protein</topology>
    </subcellularLocation>
    <subcellularLocation>
        <location evidence="1">Membrane</location>
        <topology evidence="1">Multi-pass membrane protein</topology>
    </subcellularLocation>
</comment>
<dbReference type="RefSeq" id="WP_280998586.1">
    <property type="nucleotide sequence ID" value="NZ_CP069362.1"/>
</dbReference>
<evidence type="ECO:0000256" key="3">
    <source>
        <dbReference type="ARBA" id="ARBA00022692"/>
    </source>
</evidence>
<dbReference type="SUPFAM" id="SSF161098">
    <property type="entry name" value="MetI-like"/>
    <property type="match status" value="1"/>
</dbReference>
<dbReference type="PANTHER" id="PTHR30177">
    <property type="entry name" value="GLYCINE BETAINE/L-PROLINE TRANSPORT SYSTEM PERMEASE PROTEIN PROW"/>
    <property type="match status" value="1"/>
</dbReference>
<sequence>MNIFSYMVDNIDVVIERTLEHLMIFFFSWTLSVIVGVFIGIYITREKRKKYTNIALSITGVTQSVPSIAVIALIFLFMGIGKITAITSLFLYGLVPIIFNTTSGIINISPKIIEVAKGMGMDEKDILYKVEIPIALPAIFSGIRNSAIINIATATVASVIGGGGLGVIIFTGLSHYNGPIIFAGVLPVSLLAILVDTLLGILEKKFVSRGLITEI</sequence>
<keyword evidence="3 6" id="KW-0812">Transmembrane</keyword>
<comment type="similarity">
    <text evidence="6">Belongs to the binding-protein-dependent transport system permease family.</text>
</comment>
<feature type="transmembrane region" description="Helical" evidence="6">
    <location>
        <begin position="55"/>
        <end position="77"/>
    </location>
</feature>
<evidence type="ECO:0000256" key="1">
    <source>
        <dbReference type="ARBA" id="ARBA00004141"/>
    </source>
</evidence>
<organism evidence="8 9">
    <name type="scientific">Marinitoga aeolica</name>
    <dbReference type="NCBI Taxonomy" id="2809031"/>
    <lineage>
        <taxon>Bacteria</taxon>
        <taxon>Thermotogati</taxon>
        <taxon>Thermotogota</taxon>
        <taxon>Thermotogae</taxon>
        <taxon>Petrotogales</taxon>
        <taxon>Petrotogaceae</taxon>
        <taxon>Marinitoga</taxon>
    </lineage>
</organism>
<dbReference type="CDD" id="cd06261">
    <property type="entry name" value="TM_PBP2"/>
    <property type="match status" value="1"/>
</dbReference>
<feature type="transmembrane region" description="Helical" evidence="6">
    <location>
        <begin position="180"/>
        <end position="202"/>
    </location>
</feature>
<feature type="domain" description="ABC transmembrane type-1" evidence="7">
    <location>
        <begin position="18"/>
        <end position="203"/>
    </location>
</feature>
<evidence type="ECO:0000256" key="6">
    <source>
        <dbReference type="RuleBase" id="RU363032"/>
    </source>
</evidence>
<keyword evidence="5 6" id="KW-0472">Membrane</keyword>
<feature type="transmembrane region" description="Helical" evidence="6">
    <location>
        <begin position="147"/>
        <end position="174"/>
    </location>
</feature>
<proteinExistence type="inferred from homology"/>
<dbReference type="Gene3D" id="1.10.3720.10">
    <property type="entry name" value="MetI-like"/>
    <property type="match status" value="1"/>
</dbReference>
<dbReference type="InterPro" id="IPR051204">
    <property type="entry name" value="ABC_transp_perm/SBD"/>
</dbReference>
<protein>
    <submittedName>
        <fullName evidence="8">ABC transporter permease</fullName>
    </submittedName>
</protein>
<name>A0ABY8PQ07_9BACT</name>
<evidence type="ECO:0000256" key="4">
    <source>
        <dbReference type="ARBA" id="ARBA00022989"/>
    </source>
</evidence>
<dbReference type="Proteomes" id="UP001232493">
    <property type="component" value="Chromosome"/>
</dbReference>
<dbReference type="PANTHER" id="PTHR30177:SF4">
    <property type="entry name" value="OSMOPROTECTANT IMPORT PERMEASE PROTEIN OSMW"/>
    <property type="match status" value="1"/>
</dbReference>
<gene>
    <name evidence="8" type="ORF">JRV97_10235</name>
</gene>
<evidence type="ECO:0000256" key="5">
    <source>
        <dbReference type="ARBA" id="ARBA00023136"/>
    </source>
</evidence>
<dbReference type="EMBL" id="CP069362">
    <property type="protein sequence ID" value="WGS64723.1"/>
    <property type="molecule type" value="Genomic_DNA"/>
</dbReference>
<dbReference type="InterPro" id="IPR035906">
    <property type="entry name" value="MetI-like_sf"/>
</dbReference>
<dbReference type="PROSITE" id="PS50928">
    <property type="entry name" value="ABC_TM1"/>
    <property type="match status" value="1"/>
</dbReference>
<feature type="transmembrane region" description="Helical" evidence="6">
    <location>
        <begin position="22"/>
        <end position="43"/>
    </location>
</feature>
<accession>A0ABY8PQ07</accession>
<dbReference type="InterPro" id="IPR000515">
    <property type="entry name" value="MetI-like"/>
</dbReference>
<keyword evidence="9" id="KW-1185">Reference proteome</keyword>
<evidence type="ECO:0000313" key="8">
    <source>
        <dbReference type="EMBL" id="WGS64723.1"/>
    </source>
</evidence>
<evidence type="ECO:0000313" key="9">
    <source>
        <dbReference type="Proteomes" id="UP001232493"/>
    </source>
</evidence>
<evidence type="ECO:0000256" key="2">
    <source>
        <dbReference type="ARBA" id="ARBA00022448"/>
    </source>
</evidence>
<evidence type="ECO:0000259" key="7">
    <source>
        <dbReference type="PROSITE" id="PS50928"/>
    </source>
</evidence>
<keyword evidence="4 6" id="KW-1133">Transmembrane helix</keyword>
<reference evidence="8 9" key="1">
    <citation type="submission" date="2021-02" db="EMBL/GenBank/DDBJ databases">
        <title>Characterization of Marinitoga sp. nov. str. BP5-C20A.</title>
        <authorList>
            <person name="Erauso G."/>
            <person name="Postec A."/>
        </authorList>
    </citation>
    <scope>NUCLEOTIDE SEQUENCE [LARGE SCALE GENOMIC DNA]</scope>
    <source>
        <strain evidence="8 9">BP5-C20A</strain>
    </source>
</reference>
<dbReference type="Pfam" id="PF00528">
    <property type="entry name" value="BPD_transp_1"/>
    <property type="match status" value="1"/>
</dbReference>